<organism evidence="2 3">
    <name type="scientific">Mycobacteroides abscessus subsp. massiliense</name>
    <dbReference type="NCBI Taxonomy" id="1962118"/>
    <lineage>
        <taxon>Bacteria</taxon>
        <taxon>Bacillati</taxon>
        <taxon>Actinomycetota</taxon>
        <taxon>Actinomycetes</taxon>
        <taxon>Mycobacteriales</taxon>
        <taxon>Mycobacteriaceae</taxon>
        <taxon>Mycobacteroides</taxon>
        <taxon>Mycobacteroides abscessus</taxon>
    </lineage>
</organism>
<dbReference type="EMBL" id="FVGW01000007">
    <property type="protein sequence ID" value="SKM35187.1"/>
    <property type="molecule type" value="Genomic_DNA"/>
</dbReference>
<reference evidence="2 3" key="1">
    <citation type="submission" date="2016-11" db="EMBL/GenBank/DDBJ databases">
        <authorList>
            <consortium name="Pathogen Informatics"/>
        </authorList>
    </citation>
    <scope>NUCLEOTIDE SEQUENCE [LARGE SCALE GENOMIC DNA]</scope>
    <source>
        <strain evidence="2 3">911</strain>
    </source>
</reference>
<feature type="compositionally biased region" description="Polar residues" evidence="1">
    <location>
        <begin position="25"/>
        <end position="41"/>
    </location>
</feature>
<proteinExistence type="predicted"/>
<sequence length="41" mass="4476">MNLAADMMHYNWTINGAPFDKAVPPQSSQGQRAVLTSTKTP</sequence>
<dbReference type="AlphaFoldDB" id="A0A1T9U8Z6"/>
<evidence type="ECO:0000313" key="3">
    <source>
        <dbReference type="Proteomes" id="UP000190074"/>
    </source>
</evidence>
<gene>
    <name evidence="2" type="ORF">SAMEA2259716_03667</name>
</gene>
<evidence type="ECO:0000313" key="2">
    <source>
        <dbReference type="EMBL" id="SKM35187.1"/>
    </source>
</evidence>
<accession>A0A1T9U8Z6</accession>
<name>A0A1T9U8Z6_9MYCO</name>
<protein>
    <submittedName>
        <fullName evidence="2">Copper resistance protein A-like protein</fullName>
    </submittedName>
</protein>
<evidence type="ECO:0000256" key="1">
    <source>
        <dbReference type="SAM" id="MobiDB-lite"/>
    </source>
</evidence>
<dbReference type="Proteomes" id="UP000190074">
    <property type="component" value="Unassembled WGS sequence"/>
</dbReference>
<feature type="region of interest" description="Disordered" evidence="1">
    <location>
        <begin position="18"/>
        <end position="41"/>
    </location>
</feature>
<dbReference type="RefSeq" id="WP_005069027.1">
    <property type="nucleotide sequence ID" value="NZ_CP021122.1"/>
</dbReference>